<feature type="domain" description="HTH araC/xylS-type" evidence="5">
    <location>
        <begin position="456"/>
        <end position="558"/>
    </location>
</feature>
<dbReference type="STRING" id="1346286.SAMN05444362_102235"/>
<dbReference type="PROSITE" id="PS01124">
    <property type="entry name" value="HTH_ARAC_FAMILY_2"/>
    <property type="match status" value="1"/>
</dbReference>
<sequence length="566" mass="67062">MKKNVYILYSFNILLLISSFIIISCKKNNRNSASDNIEKLEALRKLSSSDFFSPAGLKQMQLLRDLAKEQNNDLYTGYAYHYLSTYYLNDNDQDSALYNGLEAIKYFSKAKEPDLLLEAKIEVIRWEANFGNTQIAVEEVNNLFKEFHNSNLSDFQIHRLQAYIYIILDNPYKAMENFNKMLELKAKHNMDLGVSSKFIFHKVAETAMNAGEYNLSLRYCDSAKYYLKKYPDNNNATLTTLVDIIRLSDYVNLDQMDKADEIIEKYSTPAFISHDKFARYIRFVFTDYYLKRKEYDEALNAINVSIEEFKETKYRFYYKQALMKKIAILEAMKENKSAYELRNAIDSYKDSLYRENSIQELNNLYNNYEVEKNHQLKKESNHQLKNNLFIIVLMLTVVVLLINVGIIFTINYIKIRRKNSQILSQYNEIDEYRKKVLEQTPSKNILEEDPTTSLFEKIESYLYSTQKFLDPTLSREILSSELETNREYLTKAIKNNVQKSFMEYIYDLRLEHARHLLSYNTNIPVQKIYELSGFTNKSTFYRLFKQKYTLTPQDFRNHILQKMTDK</sequence>
<proteinExistence type="predicted"/>
<keyword evidence="4" id="KW-0472">Membrane</keyword>
<keyword evidence="4" id="KW-1133">Transmembrane helix</keyword>
<keyword evidence="1" id="KW-0805">Transcription regulation</keyword>
<evidence type="ECO:0000256" key="1">
    <source>
        <dbReference type="ARBA" id="ARBA00023015"/>
    </source>
</evidence>
<reference evidence="7" key="1">
    <citation type="submission" date="2016-11" db="EMBL/GenBank/DDBJ databases">
        <authorList>
            <person name="Varghese N."/>
            <person name="Submissions S."/>
        </authorList>
    </citation>
    <scope>NUCLEOTIDE SEQUENCE [LARGE SCALE GENOMIC DNA]</scope>
    <source>
        <strain evidence="7">DSM 27370</strain>
    </source>
</reference>
<evidence type="ECO:0000313" key="6">
    <source>
        <dbReference type="EMBL" id="SHE81070.1"/>
    </source>
</evidence>
<evidence type="ECO:0000256" key="3">
    <source>
        <dbReference type="ARBA" id="ARBA00023163"/>
    </source>
</evidence>
<evidence type="ECO:0000313" key="7">
    <source>
        <dbReference type="Proteomes" id="UP000184480"/>
    </source>
</evidence>
<dbReference type="EMBL" id="FQUC01000002">
    <property type="protein sequence ID" value="SHE81070.1"/>
    <property type="molecule type" value="Genomic_DNA"/>
</dbReference>
<name>A0A1M4WIU6_9BACT</name>
<evidence type="ECO:0000256" key="4">
    <source>
        <dbReference type="SAM" id="Phobius"/>
    </source>
</evidence>
<dbReference type="Pfam" id="PF12833">
    <property type="entry name" value="HTH_18"/>
    <property type="match status" value="1"/>
</dbReference>
<keyword evidence="2 6" id="KW-0238">DNA-binding</keyword>
<dbReference type="PANTHER" id="PTHR43280:SF34">
    <property type="entry name" value="ARAC-FAMILY TRANSCRIPTIONAL REGULATOR"/>
    <property type="match status" value="1"/>
</dbReference>
<accession>A0A1M4WIU6</accession>
<dbReference type="AlphaFoldDB" id="A0A1M4WIU6"/>
<evidence type="ECO:0000256" key="2">
    <source>
        <dbReference type="ARBA" id="ARBA00023125"/>
    </source>
</evidence>
<dbReference type="GO" id="GO:0043565">
    <property type="term" value="F:sequence-specific DNA binding"/>
    <property type="evidence" value="ECO:0007669"/>
    <property type="project" value="InterPro"/>
</dbReference>
<dbReference type="GO" id="GO:0003700">
    <property type="term" value="F:DNA-binding transcription factor activity"/>
    <property type="evidence" value="ECO:0007669"/>
    <property type="project" value="InterPro"/>
</dbReference>
<dbReference type="Gene3D" id="1.10.10.60">
    <property type="entry name" value="Homeodomain-like"/>
    <property type="match status" value="1"/>
</dbReference>
<dbReference type="InterPro" id="IPR009057">
    <property type="entry name" value="Homeodomain-like_sf"/>
</dbReference>
<dbReference type="InterPro" id="IPR011990">
    <property type="entry name" value="TPR-like_helical_dom_sf"/>
</dbReference>
<keyword evidence="3" id="KW-0804">Transcription</keyword>
<dbReference type="SUPFAM" id="SSF48452">
    <property type="entry name" value="TPR-like"/>
    <property type="match status" value="1"/>
</dbReference>
<protein>
    <submittedName>
        <fullName evidence="6">AraC-type DNA-binding protein</fullName>
    </submittedName>
</protein>
<dbReference type="PANTHER" id="PTHR43280">
    <property type="entry name" value="ARAC-FAMILY TRANSCRIPTIONAL REGULATOR"/>
    <property type="match status" value="1"/>
</dbReference>
<dbReference type="Proteomes" id="UP000184480">
    <property type="component" value="Unassembled WGS sequence"/>
</dbReference>
<organism evidence="6 7">
    <name type="scientific">Dysgonomonas macrotermitis</name>
    <dbReference type="NCBI Taxonomy" id="1346286"/>
    <lineage>
        <taxon>Bacteria</taxon>
        <taxon>Pseudomonadati</taxon>
        <taxon>Bacteroidota</taxon>
        <taxon>Bacteroidia</taxon>
        <taxon>Bacteroidales</taxon>
        <taxon>Dysgonomonadaceae</taxon>
        <taxon>Dysgonomonas</taxon>
    </lineage>
</organism>
<keyword evidence="4" id="KW-0812">Transmembrane</keyword>
<dbReference type="PROSITE" id="PS51257">
    <property type="entry name" value="PROKAR_LIPOPROTEIN"/>
    <property type="match status" value="1"/>
</dbReference>
<feature type="transmembrane region" description="Helical" evidence="4">
    <location>
        <begin position="388"/>
        <end position="413"/>
    </location>
</feature>
<dbReference type="SMART" id="SM00342">
    <property type="entry name" value="HTH_ARAC"/>
    <property type="match status" value="1"/>
</dbReference>
<evidence type="ECO:0000259" key="5">
    <source>
        <dbReference type="PROSITE" id="PS01124"/>
    </source>
</evidence>
<dbReference type="RefSeq" id="WP_139262000.1">
    <property type="nucleotide sequence ID" value="NZ_BBXL01000002.1"/>
</dbReference>
<dbReference type="InterPro" id="IPR018060">
    <property type="entry name" value="HTH_AraC"/>
</dbReference>
<dbReference type="SUPFAM" id="SSF46689">
    <property type="entry name" value="Homeodomain-like"/>
    <property type="match status" value="1"/>
</dbReference>
<keyword evidence="7" id="KW-1185">Reference proteome</keyword>
<feature type="transmembrane region" description="Helical" evidence="4">
    <location>
        <begin position="6"/>
        <end position="25"/>
    </location>
</feature>
<dbReference type="OrthoDB" id="1093857at2"/>
<gene>
    <name evidence="6" type="ORF">SAMN05444362_102235</name>
</gene>